<evidence type="ECO:0000256" key="4">
    <source>
        <dbReference type="ARBA" id="ARBA00022692"/>
    </source>
</evidence>
<feature type="transmembrane region" description="Helical" evidence="7">
    <location>
        <begin position="318"/>
        <end position="343"/>
    </location>
</feature>
<proteinExistence type="predicted"/>
<name>A0A378JUG3_9GAMM</name>
<feature type="transmembrane region" description="Helical" evidence="7">
    <location>
        <begin position="265"/>
        <end position="284"/>
    </location>
</feature>
<evidence type="ECO:0000313" key="11">
    <source>
        <dbReference type="Proteomes" id="UP000054985"/>
    </source>
</evidence>
<dbReference type="Proteomes" id="UP000254040">
    <property type="component" value="Unassembled WGS sequence"/>
</dbReference>
<feature type="transmembrane region" description="Helical" evidence="7">
    <location>
        <begin position="291"/>
        <end position="312"/>
    </location>
</feature>
<keyword evidence="6 7" id="KW-0472">Membrane</keyword>
<accession>A0A378JUG3</accession>
<feature type="transmembrane region" description="Helical" evidence="7">
    <location>
        <begin position="231"/>
        <end position="253"/>
    </location>
</feature>
<evidence type="ECO:0000259" key="8">
    <source>
        <dbReference type="PROSITE" id="PS50850"/>
    </source>
</evidence>
<keyword evidence="11" id="KW-1185">Reference proteome</keyword>
<evidence type="ECO:0000256" key="1">
    <source>
        <dbReference type="ARBA" id="ARBA00004651"/>
    </source>
</evidence>
<protein>
    <submittedName>
        <fullName evidence="10">Multidrug resistance protein, MFS family</fullName>
    </submittedName>
</protein>
<dbReference type="EMBL" id="LNYN01000012">
    <property type="protein sequence ID" value="KTD37587.1"/>
    <property type="molecule type" value="Genomic_DNA"/>
</dbReference>
<evidence type="ECO:0000256" key="5">
    <source>
        <dbReference type="ARBA" id="ARBA00022989"/>
    </source>
</evidence>
<dbReference type="InterPro" id="IPR050171">
    <property type="entry name" value="MFS_Transporters"/>
</dbReference>
<evidence type="ECO:0000313" key="10">
    <source>
        <dbReference type="EMBL" id="STX61650.1"/>
    </source>
</evidence>
<feature type="transmembrane region" description="Helical" evidence="7">
    <location>
        <begin position="355"/>
        <end position="379"/>
    </location>
</feature>
<keyword evidence="5 7" id="KW-1133">Transmembrane helix</keyword>
<dbReference type="Proteomes" id="UP000054985">
    <property type="component" value="Unassembled WGS sequence"/>
</dbReference>
<dbReference type="Gene3D" id="1.20.1250.20">
    <property type="entry name" value="MFS general substrate transporter like domains"/>
    <property type="match status" value="1"/>
</dbReference>
<dbReference type="GO" id="GO:0022857">
    <property type="term" value="F:transmembrane transporter activity"/>
    <property type="evidence" value="ECO:0007669"/>
    <property type="project" value="InterPro"/>
</dbReference>
<reference evidence="10 12" key="2">
    <citation type="submission" date="2018-06" db="EMBL/GenBank/DDBJ databases">
        <authorList>
            <consortium name="Pathogen Informatics"/>
            <person name="Doyle S."/>
        </authorList>
    </citation>
    <scope>NUCLEOTIDE SEQUENCE [LARGE SCALE GENOMIC DNA]</scope>
    <source>
        <strain evidence="10 12">NCTC12239</strain>
    </source>
</reference>
<feature type="transmembrane region" description="Helical" evidence="7">
    <location>
        <begin position="21"/>
        <end position="46"/>
    </location>
</feature>
<evidence type="ECO:0000256" key="3">
    <source>
        <dbReference type="ARBA" id="ARBA00022475"/>
    </source>
</evidence>
<dbReference type="Pfam" id="PF07690">
    <property type="entry name" value="MFS_1"/>
    <property type="match status" value="1"/>
</dbReference>
<comment type="subcellular location">
    <subcellularLocation>
        <location evidence="1">Cell membrane</location>
        <topology evidence="1">Multi-pass membrane protein</topology>
    </subcellularLocation>
</comment>
<dbReference type="AlphaFoldDB" id="A0A378JUG3"/>
<organism evidence="10 12">
    <name type="scientific">Legionella moravica</name>
    <dbReference type="NCBI Taxonomy" id="39962"/>
    <lineage>
        <taxon>Bacteria</taxon>
        <taxon>Pseudomonadati</taxon>
        <taxon>Pseudomonadota</taxon>
        <taxon>Gammaproteobacteria</taxon>
        <taxon>Legionellales</taxon>
        <taxon>Legionellaceae</taxon>
        <taxon>Legionella</taxon>
    </lineage>
</organism>
<feature type="transmembrane region" description="Helical" evidence="7">
    <location>
        <begin position="175"/>
        <end position="194"/>
    </location>
</feature>
<evidence type="ECO:0000256" key="2">
    <source>
        <dbReference type="ARBA" id="ARBA00022448"/>
    </source>
</evidence>
<dbReference type="RefSeq" id="WP_035921291.1">
    <property type="nucleotide sequence ID" value="NZ_CAAAJG010000067.1"/>
</dbReference>
<evidence type="ECO:0000256" key="7">
    <source>
        <dbReference type="SAM" id="Phobius"/>
    </source>
</evidence>
<evidence type="ECO:0000256" key="6">
    <source>
        <dbReference type="ARBA" id="ARBA00023136"/>
    </source>
</evidence>
<feature type="transmembrane region" description="Helical" evidence="7">
    <location>
        <begin position="149"/>
        <end position="169"/>
    </location>
</feature>
<dbReference type="STRING" id="39962.Lmor_0450"/>
<gene>
    <name evidence="9" type="ORF">Lmor_0450</name>
    <name evidence="10" type="ORF">NCTC12239_00567</name>
</gene>
<dbReference type="InterPro" id="IPR011701">
    <property type="entry name" value="MFS"/>
</dbReference>
<keyword evidence="4 7" id="KW-0812">Transmembrane</keyword>
<dbReference type="EMBL" id="UGOG01000001">
    <property type="protein sequence ID" value="STX61650.1"/>
    <property type="molecule type" value="Genomic_DNA"/>
</dbReference>
<keyword evidence="2" id="KW-0813">Transport</keyword>
<dbReference type="PANTHER" id="PTHR23517:SF3">
    <property type="entry name" value="INTEGRAL MEMBRANE TRANSPORT PROTEIN"/>
    <property type="match status" value="1"/>
</dbReference>
<dbReference type="InterPro" id="IPR020846">
    <property type="entry name" value="MFS_dom"/>
</dbReference>
<feature type="transmembrane region" description="Helical" evidence="7">
    <location>
        <begin position="110"/>
        <end position="129"/>
    </location>
</feature>
<keyword evidence="3" id="KW-1003">Cell membrane</keyword>
<dbReference type="PANTHER" id="PTHR23517">
    <property type="entry name" value="RESISTANCE PROTEIN MDTM, PUTATIVE-RELATED-RELATED"/>
    <property type="match status" value="1"/>
</dbReference>
<sequence>MNWISNITKIYRGSSGGKLSMPVWWGMVAVFVNSFGTMAMLFLSLYFVSDLGLSITEASELISLFSVGAIFGAYLSGRLCEKYTPKTVSICSLILNSIALMSILLCKDFYSLLCVTSVMGAANSSFIPANRIWLMKQCEEDQRARVNSVRFMMANLGMGIAVVIGGILAKLSYQILFIFNGTAFLLSAIILLLLKTNNRELNVVRNNSTVLKTKQQKLLTLPLFFENKGFFWIYLLLLLATLTFSQLWVNYPIYMRNKYYLDEQGFSSIFLINTLLIVLFQVVIVDLASKYNLFVSAAIGSFLIGFGMYLLIMGSSYFLAIISCFIWTTGEILTFPILQTLLYNRAKDDNKATHMGLYQAVYAFANVTGPILGSMAYQYRSGDGIWLLCGGMGIICLCIGLILFKDKTWAQLVKSN</sequence>
<feature type="transmembrane region" description="Helical" evidence="7">
    <location>
        <begin position="58"/>
        <end position="75"/>
    </location>
</feature>
<evidence type="ECO:0000313" key="9">
    <source>
        <dbReference type="EMBL" id="KTD37587.1"/>
    </source>
</evidence>
<dbReference type="SUPFAM" id="SSF103473">
    <property type="entry name" value="MFS general substrate transporter"/>
    <property type="match status" value="1"/>
</dbReference>
<dbReference type="InterPro" id="IPR036259">
    <property type="entry name" value="MFS_trans_sf"/>
</dbReference>
<feature type="transmembrane region" description="Helical" evidence="7">
    <location>
        <begin position="385"/>
        <end position="404"/>
    </location>
</feature>
<reference evidence="9 11" key="1">
    <citation type="submission" date="2015-11" db="EMBL/GenBank/DDBJ databases">
        <title>Genomic analysis of 38 Legionella species identifies large and diverse effector repertoires.</title>
        <authorList>
            <person name="Burstein D."/>
            <person name="Amaro F."/>
            <person name="Zusman T."/>
            <person name="Lifshitz Z."/>
            <person name="Cohen O."/>
            <person name="Gilbert J.A."/>
            <person name="Pupko T."/>
            <person name="Shuman H.A."/>
            <person name="Segal G."/>
        </authorList>
    </citation>
    <scope>NUCLEOTIDE SEQUENCE [LARGE SCALE GENOMIC DNA]</scope>
    <source>
        <strain evidence="9 11">ATCC 43877</strain>
    </source>
</reference>
<dbReference type="PROSITE" id="PS50850">
    <property type="entry name" value="MFS"/>
    <property type="match status" value="1"/>
</dbReference>
<evidence type="ECO:0000313" key="12">
    <source>
        <dbReference type="Proteomes" id="UP000254040"/>
    </source>
</evidence>
<dbReference type="GO" id="GO:0005886">
    <property type="term" value="C:plasma membrane"/>
    <property type="evidence" value="ECO:0007669"/>
    <property type="project" value="UniProtKB-SubCell"/>
</dbReference>
<feature type="domain" description="Major facilitator superfamily (MFS) profile" evidence="8">
    <location>
        <begin position="22"/>
        <end position="408"/>
    </location>
</feature>
<feature type="transmembrane region" description="Helical" evidence="7">
    <location>
        <begin position="87"/>
        <end position="104"/>
    </location>
</feature>